<keyword evidence="2" id="KW-1185">Reference proteome</keyword>
<dbReference type="AlphaFoldDB" id="A0A504J7W7"/>
<gene>
    <name evidence="1" type="ORF">FHK87_17310</name>
</gene>
<protein>
    <submittedName>
        <fullName evidence="1">Uncharacterized protein</fullName>
    </submittedName>
</protein>
<accession>A0A504J7W7</accession>
<organism evidence="1 2">
    <name type="scientific">Aquimarina algicola</name>
    <dbReference type="NCBI Taxonomy" id="2589995"/>
    <lineage>
        <taxon>Bacteria</taxon>
        <taxon>Pseudomonadati</taxon>
        <taxon>Bacteroidota</taxon>
        <taxon>Flavobacteriia</taxon>
        <taxon>Flavobacteriales</taxon>
        <taxon>Flavobacteriaceae</taxon>
        <taxon>Aquimarina</taxon>
    </lineage>
</organism>
<dbReference type="OrthoDB" id="339499at2"/>
<evidence type="ECO:0000313" key="2">
    <source>
        <dbReference type="Proteomes" id="UP000315540"/>
    </source>
</evidence>
<evidence type="ECO:0000313" key="1">
    <source>
        <dbReference type="EMBL" id="TPN84685.1"/>
    </source>
</evidence>
<dbReference type="Proteomes" id="UP000315540">
    <property type="component" value="Unassembled WGS sequence"/>
</dbReference>
<name>A0A504J7W7_9FLAO</name>
<proteinExistence type="predicted"/>
<comment type="caution">
    <text evidence="1">The sequence shown here is derived from an EMBL/GenBank/DDBJ whole genome shotgun (WGS) entry which is preliminary data.</text>
</comment>
<dbReference type="EMBL" id="VFWZ01000005">
    <property type="protein sequence ID" value="TPN84685.1"/>
    <property type="molecule type" value="Genomic_DNA"/>
</dbReference>
<dbReference type="RefSeq" id="WP_140595020.1">
    <property type="nucleotide sequence ID" value="NZ_VFWZ01000005.1"/>
</dbReference>
<reference evidence="1 2" key="1">
    <citation type="submission" date="2019-06" db="EMBL/GenBank/DDBJ databases">
        <authorList>
            <person name="Meng X."/>
        </authorList>
    </citation>
    <scope>NUCLEOTIDE SEQUENCE [LARGE SCALE GENOMIC DNA]</scope>
    <source>
        <strain evidence="1 2">M625</strain>
    </source>
</reference>
<sequence>MILTVQFDRFKEKLFFLTFILLVMFMSVGCDNLEDRTKYLTGSDVIIWQDNSSFHIKDNEDMTGRINLSQGQLSITVWGFPPKSTINIGTETGIVNAEGYASIETMVDEFYGVISTKNLNSPKLDDLFFYIKTQKEEDIKVKLPATSVYGIDKYLAQIVNGPILFEGEEPKESSIQSIYCHLGISSNSIFGNAPTLKDIDAIAVLEQKRSTINRVCDGYVDKAGKNNTLIIFLNEITIKVFNRRTGKLITSKRFESFDDCPSSYFAMNSNDNKRDSSIPKKEISRWLNSLRK</sequence>